<feature type="domain" description="Spondin-like TSP1" evidence="4">
    <location>
        <begin position="465"/>
        <end position="518"/>
    </location>
</feature>
<keyword evidence="1" id="KW-0732">Signal</keyword>
<dbReference type="InterPro" id="IPR044004">
    <property type="entry name" value="TSP1_spondin_dom"/>
</dbReference>
<dbReference type="InterPro" id="IPR000884">
    <property type="entry name" value="TSP1_rpt"/>
</dbReference>
<evidence type="ECO:0000313" key="6">
    <source>
        <dbReference type="EMBL" id="CAL1158682.1"/>
    </source>
</evidence>
<reference evidence="6" key="2">
    <citation type="submission" date="2024-04" db="EMBL/GenBank/DDBJ databases">
        <authorList>
            <person name="Chen Y."/>
            <person name="Shah S."/>
            <person name="Dougan E. K."/>
            <person name="Thang M."/>
            <person name="Chan C."/>
        </authorList>
    </citation>
    <scope>NUCLEOTIDE SEQUENCE [LARGE SCALE GENOMIC DNA]</scope>
</reference>
<keyword evidence="8" id="KW-1185">Reference proteome</keyword>
<dbReference type="Gene3D" id="2.20.100.10">
    <property type="entry name" value="Thrombospondin type-1 (TSP1) repeat"/>
    <property type="match status" value="7"/>
</dbReference>
<dbReference type="EMBL" id="CAMXCT020003600">
    <property type="protein sequence ID" value="CAL1158682.1"/>
    <property type="molecule type" value="Genomic_DNA"/>
</dbReference>
<dbReference type="EMBL" id="CAMXCT010003600">
    <property type="protein sequence ID" value="CAI4005307.1"/>
    <property type="molecule type" value="Genomic_DNA"/>
</dbReference>
<dbReference type="InterPro" id="IPR036383">
    <property type="entry name" value="TSP1_rpt_sf"/>
</dbReference>
<dbReference type="OrthoDB" id="426052at2759"/>
<reference evidence="5" key="1">
    <citation type="submission" date="2022-10" db="EMBL/GenBank/DDBJ databases">
        <authorList>
            <person name="Chen Y."/>
            <person name="Dougan E. K."/>
            <person name="Chan C."/>
            <person name="Rhodes N."/>
            <person name="Thang M."/>
        </authorList>
    </citation>
    <scope>NUCLEOTIDE SEQUENCE</scope>
</reference>
<evidence type="ECO:0000256" key="2">
    <source>
        <dbReference type="ARBA" id="ARBA00023157"/>
    </source>
</evidence>
<protein>
    <submittedName>
        <fullName evidence="7">Spondin-1 (F-spondin) (Vascular smooth muscle cell growth-promoting factor)</fullName>
    </submittedName>
</protein>
<evidence type="ECO:0000256" key="1">
    <source>
        <dbReference type="ARBA" id="ARBA00022729"/>
    </source>
</evidence>
<comment type="caution">
    <text evidence="5">The sequence shown here is derived from an EMBL/GenBank/DDBJ whole genome shotgun (WGS) entry which is preliminary data.</text>
</comment>
<dbReference type="AlphaFoldDB" id="A0A9P1GA28"/>
<dbReference type="Pfam" id="PF19028">
    <property type="entry name" value="TSP1_spondin"/>
    <property type="match status" value="2"/>
</dbReference>
<dbReference type="Pfam" id="PF00090">
    <property type="entry name" value="TSP_1"/>
    <property type="match status" value="3"/>
</dbReference>
<gene>
    <name evidence="5" type="ORF">C1SCF055_LOCUS31041</name>
</gene>
<accession>A0A9P1GA28</accession>
<dbReference type="PANTHER" id="PTHR20920:SF5">
    <property type="entry name" value="SMB DOMAIN-CONTAINING PROTEIN"/>
    <property type="match status" value="1"/>
</dbReference>
<evidence type="ECO:0000256" key="3">
    <source>
        <dbReference type="ARBA" id="ARBA00023180"/>
    </source>
</evidence>
<dbReference type="InterPro" id="IPR039942">
    <property type="entry name" value="SBSPO"/>
</dbReference>
<proteinExistence type="predicted"/>
<feature type="domain" description="Spondin-like TSP1" evidence="4">
    <location>
        <begin position="226"/>
        <end position="286"/>
    </location>
</feature>
<dbReference type="EMBL" id="CAMXCT030003600">
    <property type="protein sequence ID" value="CAL4792619.1"/>
    <property type="molecule type" value="Genomic_DNA"/>
</dbReference>
<evidence type="ECO:0000259" key="4">
    <source>
        <dbReference type="Pfam" id="PF19028"/>
    </source>
</evidence>
<sequence length="567" mass="62445">MKVTLTVPGVRGSSHLFYFSASYCNGLSLPSAKCGPDVCGQGSELIQGVLGMQCATEVCDPTECCRQLPGIVDYPKVQSCHGAERLWRKCPDLQECEQCFPMDCEFSMWSEWNAVGGCSGLCQRHRRAGKNNECGNPCSGHVKETILRLEDPLCYPASCVKSNEDCLWGAWDSWSSCEHMDECSICQLAQRYRSRQILVDAKGDGRACVGTWNETEPCQPSHAIDCELSEWAEWTTCSKSCGLGWQARMRRVMQEAMFGGRPCAPAEIYDQGLVVRQTQPCNQQSCDDPVPCVLSEWSAWEGCNRHTPYQKFRFRDVLQTEMNGGKPCDVSLNQTAGCPEPLEDKPKPPCVFGEWSGWSECSGTCGGQTHRSRSITDNGNCILPGQASRTGAVLKETVACGQRECSTSSCRLSMWEEWSKCTSDCGIGATWRTRKILEIGDTLGCNTALEEVKACEDKQCDGIDCLWGEWEAWGACTCTCGGGIKRRNRIIVVSPRNGGRLCEPKDKYEVAPCSTQSCDECVDGRWSKWGAWGKCSSDCSPAYRVRHRNVAEHPNSCGKPATGAVAT</sequence>
<keyword evidence="3" id="KW-0325">Glycoprotein</keyword>
<organism evidence="5">
    <name type="scientific">Cladocopium goreaui</name>
    <dbReference type="NCBI Taxonomy" id="2562237"/>
    <lineage>
        <taxon>Eukaryota</taxon>
        <taxon>Sar</taxon>
        <taxon>Alveolata</taxon>
        <taxon>Dinophyceae</taxon>
        <taxon>Suessiales</taxon>
        <taxon>Symbiodiniaceae</taxon>
        <taxon>Cladocopium</taxon>
    </lineage>
</organism>
<keyword evidence="2" id="KW-1015">Disulfide bond</keyword>
<dbReference type="PANTHER" id="PTHR20920">
    <property type="entry name" value="RPE-SPONDIN"/>
    <property type="match status" value="1"/>
</dbReference>
<dbReference type="SUPFAM" id="SSF82895">
    <property type="entry name" value="TSP-1 type 1 repeat"/>
    <property type="match status" value="7"/>
</dbReference>
<dbReference type="SMART" id="SM00209">
    <property type="entry name" value="TSP1"/>
    <property type="match status" value="8"/>
</dbReference>
<dbReference type="PROSITE" id="PS50092">
    <property type="entry name" value="TSP1"/>
    <property type="match status" value="6"/>
</dbReference>
<dbReference type="Proteomes" id="UP001152797">
    <property type="component" value="Unassembled WGS sequence"/>
</dbReference>
<evidence type="ECO:0000313" key="8">
    <source>
        <dbReference type="Proteomes" id="UP001152797"/>
    </source>
</evidence>
<evidence type="ECO:0000313" key="5">
    <source>
        <dbReference type="EMBL" id="CAI4005307.1"/>
    </source>
</evidence>
<name>A0A9P1GA28_9DINO</name>
<evidence type="ECO:0000313" key="7">
    <source>
        <dbReference type="EMBL" id="CAL4792619.1"/>
    </source>
</evidence>